<dbReference type="PANTHER" id="PTHR44145">
    <property type="entry name" value="DNAJ HOMOLOG SUBFAMILY A MEMBER 3, MITOCHONDRIAL"/>
    <property type="match status" value="1"/>
</dbReference>
<accession>A0ABD2ILV2</accession>
<dbReference type="InterPro" id="IPR001623">
    <property type="entry name" value="DnaJ_domain"/>
</dbReference>
<evidence type="ECO:0000313" key="5">
    <source>
        <dbReference type="Proteomes" id="UP001620645"/>
    </source>
</evidence>
<dbReference type="Gene3D" id="1.10.287.110">
    <property type="entry name" value="DnaJ domain"/>
    <property type="match status" value="1"/>
</dbReference>
<evidence type="ECO:0000256" key="2">
    <source>
        <dbReference type="SAM" id="Phobius"/>
    </source>
</evidence>
<dbReference type="InterPro" id="IPR036869">
    <property type="entry name" value="J_dom_sf"/>
</dbReference>
<dbReference type="SUPFAM" id="SSF46565">
    <property type="entry name" value="Chaperone J-domain"/>
    <property type="match status" value="1"/>
</dbReference>
<dbReference type="Proteomes" id="UP001620645">
    <property type="component" value="Unassembled WGS sequence"/>
</dbReference>
<organism evidence="4 5">
    <name type="scientific">Heterodera schachtii</name>
    <name type="common">Sugarbeet cyst nematode worm</name>
    <name type="synonym">Tylenchus schachtii</name>
    <dbReference type="NCBI Taxonomy" id="97005"/>
    <lineage>
        <taxon>Eukaryota</taxon>
        <taxon>Metazoa</taxon>
        <taxon>Ecdysozoa</taxon>
        <taxon>Nematoda</taxon>
        <taxon>Chromadorea</taxon>
        <taxon>Rhabditida</taxon>
        <taxon>Tylenchina</taxon>
        <taxon>Tylenchomorpha</taxon>
        <taxon>Tylenchoidea</taxon>
        <taxon>Heteroderidae</taxon>
        <taxon>Heteroderinae</taxon>
        <taxon>Heterodera</taxon>
    </lineage>
</organism>
<feature type="transmembrane region" description="Helical" evidence="2">
    <location>
        <begin position="160"/>
        <end position="178"/>
    </location>
</feature>
<dbReference type="Pfam" id="PF00226">
    <property type="entry name" value="DnaJ"/>
    <property type="match status" value="1"/>
</dbReference>
<evidence type="ECO:0000256" key="1">
    <source>
        <dbReference type="ARBA" id="ARBA00023186"/>
    </source>
</evidence>
<gene>
    <name evidence="4" type="ORF">niasHS_014819</name>
</gene>
<keyword evidence="2" id="KW-0812">Transmembrane</keyword>
<reference evidence="4 5" key="1">
    <citation type="submission" date="2024-10" db="EMBL/GenBank/DDBJ databases">
        <authorList>
            <person name="Kim D."/>
        </authorList>
    </citation>
    <scope>NUCLEOTIDE SEQUENCE [LARGE SCALE GENOMIC DNA]</scope>
    <source>
        <strain evidence="4">Taebaek</strain>
    </source>
</reference>
<keyword evidence="1" id="KW-0143">Chaperone</keyword>
<keyword evidence="5" id="KW-1185">Reference proteome</keyword>
<dbReference type="CDD" id="cd06257">
    <property type="entry name" value="DnaJ"/>
    <property type="match status" value="1"/>
</dbReference>
<dbReference type="PROSITE" id="PS50076">
    <property type="entry name" value="DNAJ_2"/>
    <property type="match status" value="1"/>
</dbReference>
<dbReference type="PRINTS" id="PR00625">
    <property type="entry name" value="JDOMAIN"/>
</dbReference>
<dbReference type="EMBL" id="JBICCN010000309">
    <property type="protein sequence ID" value="KAL3079037.1"/>
    <property type="molecule type" value="Genomic_DNA"/>
</dbReference>
<feature type="domain" description="J" evidence="3">
    <location>
        <begin position="14"/>
        <end position="81"/>
    </location>
</feature>
<protein>
    <recommendedName>
        <fullName evidence="3">J domain-containing protein</fullName>
    </recommendedName>
</protein>
<sequence>MRIFRKFTTRKRKSFYQILNVPPTASKEEIKNAYFTLSKKYHPDVIGAVDSELFAQKFMEVKEAYEVLCDDETRNEHDKLLVAEEFRLNRRKRFLAGERNKIYPHVGQPDRQSGEGVFRQNFPNLMTSVDSLSNSFFSSQSRPFYNPTEEAQKYEKEAKILRWSAIAFITFLVVYYVSLRFLHKKG</sequence>
<evidence type="ECO:0000259" key="3">
    <source>
        <dbReference type="PROSITE" id="PS50076"/>
    </source>
</evidence>
<proteinExistence type="predicted"/>
<dbReference type="PANTHER" id="PTHR44145:SF3">
    <property type="entry name" value="DNAJ HOMOLOG SUBFAMILY A MEMBER 3, MITOCHONDRIAL"/>
    <property type="match status" value="1"/>
</dbReference>
<dbReference type="InterPro" id="IPR051938">
    <property type="entry name" value="Apopto_cytoskel_mod"/>
</dbReference>
<keyword evidence="2" id="KW-1133">Transmembrane helix</keyword>
<dbReference type="AlphaFoldDB" id="A0ABD2ILV2"/>
<evidence type="ECO:0000313" key="4">
    <source>
        <dbReference type="EMBL" id="KAL3079037.1"/>
    </source>
</evidence>
<comment type="caution">
    <text evidence="4">The sequence shown here is derived from an EMBL/GenBank/DDBJ whole genome shotgun (WGS) entry which is preliminary data.</text>
</comment>
<dbReference type="SMART" id="SM00271">
    <property type="entry name" value="DnaJ"/>
    <property type="match status" value="1"/>
</dbReference>
<keyword evidence="2" id="KW-0472">Membrane</keyword>
<name>A0ABD2ILV2_HETSC</name>